<protein>
    <submittedName>
        <fullName evidence="3">Uncharacterized protein</fullName>
    </submittedName>
</protein>
<evidence type="ECO:0000313" key="3">
    <source>
        <dbReference type="EMBL" id="EMP32867.1"/>
    </source>
</evidence>
<keyword evidence="1" id="KW-0175">Coiled coil</keyword>
<accession>M7BXP8</accession>
<evidence type="ECO:0000256" key="1">
    <source>
        <dbReference type="SAM" id="Coils"/>
    </source>
</evidence>
<keyword evidence="4" id="KW-1185">Reference proteome</keyword>
<evidence type="ECO:0000256" key="2">
    <source>
        <dbReference type="SAM" id="MobiDB-lite"/>
    </source>
</evidence>
<feature type="coiled-coil region" evidence="1">
    <location>
        <begin position="21"/>
        <end position="72"/>
    </location>
</feature>
<feature type="region of interest" description="Disordered" evidence="2">
    <location>
        <begin position="146"/>
        <end position="169"/>
    </location>
</feature>
<dbReference type="Proteomes" id="UP000031443">
    <property type="component" value="Unassembled WGS sequence"/>
</dbReference>
<proteinExistence type="predicted"/>
<dbReference type="EMBL" id="KB538463">
    <property type="protein sequence ID" value="EMP32867.1"/>
    <property type="molecule type" value="Genomic_DNA"/>
</dbReference>
<name>M7BXP8_CHEMY</name>
<dbReference type="AlphaFoldDB" id="M7BXP8"/>
<sequence length="169" mass="18713">MVGHELNSQVVLLKQHADQKTEKSKQQFQTAKQRAAELQAAKATVPTLTLQVAQLVQQMRDLSVKATAAERTAEIKMQGLLESQAAVRQLIKEAADNREKPASHVECQCHIKQSQDQLQLTQGLMKAVDTNSLAAFTMDWCGKEQQPSCGDHGYPIRKHGATSPGERRE</sequence>
<evidence type="ECO:0000313" key="4">
    <source>
        <dbReference type="Proteomes" id="UP000031443"/>
    </source>
</evidence>
<gene>
    <name evidence="3" type="ORF">UY3_10004</name>
</gene>
<reference evidence="4" key="1">
    <citation type="journal article" date="2013" name="Nat. Genet.">
        <title>The draft genomes of soft-shell turtle and green sea turtle yield insights into the development and evolution of the turtle-specific body plan.</title>
        <authorList>
            <person name="Wang Z."/>
            <person name="Pascual-Anaya J."/>
            <person name="Zadissa A."/>
            <person name="Li W."/>
            <person name="Niimura Y."/>
            <person name="Huang Z."/>
            <person name="Li C."/>
            <person name="White S."/>
            <person name="Xiong Z."/>
            <person name="Fang D."/>
            <person name="Wang B."/>
            <person name="Ming Y."/>
            <person name="Chen Y."/>
            <person name="Zheng Y."/>
            <person name="Kuraku S."/>
            <person name="Pignatelli M."/>
            <person name="Herrero J."/>
            <person name="Beal K."/>
            <person name="Nozawa M."/>
            <person name="Li Q."/>
            <person name="Wang J."/>
            <person name="Zhang H."/>
            <person name="Yu L."/>
            <person name="Shigenobu S."/>
            <person name="Wang J."/>
            <person name="Liu J."/>
            <person name="Flicek P."/>
            <person name="Searle S."/>
            <person name="Wang J."/>
            <person name="Kuratani S."/>
            <person name="Yin Y."/>
            <person name="Aken B."/>
            <person name="Zhang G."/>
            <person name="Irie N."/>
        </authorList>
    </citation>
    <scope>NUCLEOTIDE SEQUENCE [LARGE SCALE GENOMIC DNA]</scope>
</reference>
<organism evidence="3 4">
    <name type="scientific">Chelonia mydas</name>
    <name type="common">Green sea-turtle</name>
    <name type="synonym">Chelonia agassizi</name>
    <dbReference type="NCBI Taxonomy" id="8469"/>
    <lineage>
        <taxon>Eukaryota</taxon>
        <taxon>Metazoa</taxon>
        <taxon>Chordata</taxon>
        <taxon>Craniata</taxon>
        <taxon>Vertebrata</taxon>
        <taxon>Euteleostomi</taxon>
        <taxon>Archelosauria</taxon>
        <taxon>Testudinata</taxon>
        <taxon>Testudines</taxon>
        <taxon>Cryptodira</taxon>
        <taxon>Durocryptodira</taxon>
        <taxon>Americhelydia</taxon>
        <taxon>Chelonioidea</taxon>
        <taxon>Cheloniidae</taxon>
        <taxon>Chelonia</taxon>
    </lineage>
</organism>